<dbReference type="GO" id="GO:0005886">
    <property type="term" value="C:plasma membrane"/>
    <property type="evidence" value="ECO:0007669"/>
    <property type="project" value="TreeGrafter"/>
</dbReference>
<dbReference type="InterPro" id="IPR000719">
    <property type="entry name" value="Prot_kinase_dom"/>
</dbReference>
<dbReference type="Gene3D" id="3.30.200.20">
    <property type="entry name" value="Phosphorylase Kinase, domain 1"/>
    <property type="match status" value="1"/>
</dbReference>
<feature type="domain" description="Protein kinase" evidence="5">
    <location>
        <begin position="437"/>
        <end position="717"/>
    </location>
</feature>
<dbReference type="FunFam" id="1.10.533.10:FF:000118">
    <property type="entry name" value="TUBE"/>
    <property type="match status" value="1"/>
</dbReference>
<dbReference type="EnsemblMetazoa" id="AQUA006046-RA">
    <property type="protein sequence ID" value="AQUA006046-PA"/>
    <property type="gene ID" value="AQUA006046"/>
</dbReference>
<dbReference type="AlphaFoldDB" id="A0A182X8B0"/>
<dbReference type="GO" id="GO:0005524">
    <property type="term" value="F:ATP binding"/>
    <property type="evidence" value="ECO:0007669"/>
    <property type="project" value="UniProtKB-UniRule"/>
</dbReference>
<evidence type="ECO:0000259" key="6">
    <source>
        <dbReference type="PROSITE" id="PS50017"/>
    </source>
</evidence>
<feature type="region of interest" description="Disordered" evidence="4">
    <location>
        <begin position="346"/>
        <end position="389"/>
    </location>
</feature>
<feature type="compositionally biased region" description="Polar residues" evidence="4">
    <location>
        <begin position="349"/>
        <end position="363"/>
    </location>
</feature>
<feature type="region of interest" description="Disordered" evidence="4">
    <location>
        <begin position="113"/>
        <end position="132"/>
    </location>
</feature>
<protein>
    <recommendedName>
        <fullName evidence="9">TUBE</fullName>
    </recommendedName>
</protein>
<proteinExistence type="predicted"/>
<evidence type="ECO:0000256" key="4">
    <source>
        <dbReference type="SAM" id="MobiDB-lite"/>
    </source>
</evidence>
<feature type="region of interest" description="Disordered" evidence="4">
    <location>
        <begin position="189"/>
        <end position="253"/>
    </location>
</feature>
<dbReference type="InterPro" id="IPR011029">
    <property type="entry name" value="DEATH-like_dom_sf"/>
</dbReference>
<dbReference type="STRING" id="34691.A0A182X8B0"/>
<dbReference type="PANTHER" id="PTHR27001:SF931">
    <property type="entry name" value="OS11G0664100 PROTEIN"/>
    <property type="match status" value="1"/>
</dbReference>
<dbReference type="InterPro" id="IPR000488">
    <property type="entry name" value="Death_dom"/>
</dbReference>
<feature type="binding site" evidence="3">
    <location>
        <position position="467"/>
    </location>
    <ligand>
        <name>ATP</name>
        <dbReference type="ChEBI" id="CHEBI:30616"/>
    </ligand>
</feature>
<feature type="compositionally biased region" description="Low complexity" evidence="4">
    <location>
        <begin position="371"/>
        <end position="388"/>
    </location>
</feature>
<feature type="region of interest" description="Disordered" evidence="4">
    <location>
        <begin position="300"/>
        <end position="332"/>
    </location>
</feature>
<dbReference type="GO" id="GO:0045087">
    <property type="term" value="P:innate immune response"/>
    <property type="evidence" value="ECO:0007669"/>
    <property type="project" value="UniProtKB-ARBA"/>
</dbReference>
<dbReference type="PROSITE" id="PS00108">
    <property type="entry name" value="PROTEIN_KINASE_ST"/>
    <property type="match status" value="1"/>
</dbReference>
<dbReference type="FunFam" id="1.10.510.10:FF:001863">
    <property type="entry name" value="TUBE"/>
    <property type="match status" value="1"/>
</dbReference>
<dbReference type="GO" id="GO:0007165">
    <property type="term" value="P:signal transduction"/>
    <property type="evidence" value="ECO:0007669"/>
    <property type="project" value="InterPro"/>
</dbReference>
<sequence>MHRNMEIRHMAFHLETLAHILDTSEGWRDFLYLIPRNLDDLLKEDPYYPLKYTGLNESILETESQKRNLSPSKLLLEEWGISGQVRPTVDHLLKLLVRANQIRAAEYLTTLLKEQPPARPKDGPGAPIDVTLPEDHQTESLLNGISYPSSTILLHHVESITIGNNRDYYDKLGPTKRVEIKDKSSVNVDGELPVFSSSNNNTKSDSDSSDIRNPVMMDRYPDQLPGPSSPGKAAAKAPPAEATPDGPLSSNRLPMISALGITAGQPESSKLQNNRNYDCASKEINGPQIPDLSIFGREESERKEVNGPQVPELSIFGRQDSESKEDNGAPAEHREDIPALSALLGGSSDAHQTQSNSTNNTHDSIPMLSMLGSDGSTSDTLGSESSSSAIVPQVDESVSDFIKFSTSPVVAVYAYDHLREVTDGFNVAPYTNGNLAAPNGHSLGAGGFGAVFLALNLAPSIPVAAVKRLDPDKYKFREKFHLELDILSKHSHANVVSLLGSSSDGPQLCLVYEYLKDGNLEAALSLVRAGQRQMGATVRLQYLKDIANAVAFLHERAKIIHRDVKSANILLDGPVAKLCDFGLIKRTSSRTTTSIIGTNAYMAPEAVRGDVSPALDIFAFGIVVAETVTGEPVLAEKESRSEIDLAGYVCRQRAEGRDLGLLVDRRAAVGRDGPEARWHEAGRKLLEIAIKCMGEKWSRPNSGALADAIAGIQLVPL</sequence>
<dbReference type="Gene3D" id="1.10.510.10">
    <property type="entry name" value="Transferase(Phosphotransferase) domain 1"/>
    <property type="match status" value="1"/>
</dbReference>
<dbReference type="InterPro" id="IPR011009">
    <property type="entry name" value="Kinase-like_dom_sf"/>
</dbReference>
<dbReference type="GO" id="GO:0004672">
    <property type="term" value="F:protein kinase activity"/>
    <property type="evidence" value="ECO:0007669"/>
    <property type="project" value="InterPro"/>
</dbReference>
<evidence type="ECO:0000256" key="2">
    <source>
        <dbReference type="ARBA" id="ARBA00022840"/>
    </source>
</evidence>
<organism evidence="7 8">
    <name type="scientific">Anopheles quadriannulatus</name>
    <name type="common">Mosquito</name>
    <dbReference type="NCBI Taxonomy" id="34691"/>
    <lineage>
        <taxon>Eukaryota</taxon>
        <taxon>Metazoa</taxon>
        <taxon>Ecdysozoa</taxon>
        <taxon>Arthropoda</taxon>
        <taxon>Hexapoda</taxon>
        <taxon>Insecta</taxon>
        <taxon>Pterygota</taxon>
        <taxon>Neoptera</taxon>
        <taxon>Endopterygota</taxon>
        <taxon>Diptera</taxon>
        <taxon>Nematocera</taxon>
        <taxon>Culicoidea</taxon>
        <taxon>Culicidae</taxon>
        <taxon>Anophelinae</taxon>
        <taxon>Anopheles</taxon>
    </lineage>
</organism>
<dbReference type="SUPFAM" id="SSF47986">
    <property type="entry name" value="DEATH domain"/>
    <property type="match status" value="1"/>
</dbReference>
<evidence type="ECO:0000313" key="8">
    <source>
        <dbReference type="Proteomes" id="UP000076407"/>
    </source>
</evidence>
<feature type="compositionally biased region" description="Low complexity" evidence="4">
    <location>
        <begin position="225"/>
        <end position="240"/>
    </location>
</feature>
<evidence type="ECO:0000256" key="3">
    <source>
        <dbReference type="PROSITE-ProRule" id="PRU10141"/>
    </source>
</evidence>
<dbReference type="Proteomes" id="UP000076407">
    <property type="component" value="Unassembled WGS sequence"/>
</dbReference>
<dbReference type="SMART" id="SM00220">
    <property type="entry name" value="S_TKc"/>
    <property type="match status" value="1"/>
</dbReference>
<feature type="domain" description="Death" evidence="6">
    <location>
        <begin position="60"/>
        <end position="112"/>
    </location>
</feature>
<keyword evidence="1 3" id="KW-0547">Nucleotide-binding</keyword>
<dbReference type="Gene3D" id="1.10.533.10">
    <property type="entry name" value="Death Domain, Fas"/>
    <property type="match status" value="1"/>
</dbReference>
<dbReference type="InterPro" id="IPR008271">
    <property type="entry name" value="Ser/Thr_kinase_AS"/>
</dbReference>
<reference evidence="7" key="1">
    <citation type="submission" date="2020-05" db="UniProtKB">
        <authorList>
            <consortium name="EnsemblMetazoa"/>
        </authorList>
    </citation>
    <scope>IDENTIFICATION</scope>
    <source>
        <strain evidence="7">SANGQUA</strain>
    </source>
</reference>
<name>A0A182X8B0_ANOQN</name>
<dbReference type="PROSITE" id="PS50017">
    <property type="entry name" value="DEATH_DOMAIN"/>
    <property type="match status" value="1"/>
</dbReference>
<evidence type="ECO:0008006" key="9">
    <source>
        <dbReference type="Google" id="ProtNLM"/>
    </source>
</evidence>
<dbReference type="Pfam" id="PF14786">
    <property type="entry name" value="Death_2"/>
    <property type="match status" value="1"/>
</dbReference>
<dbReference type="Pfam" id="PF00069">
    <property type="entry name" value="Pkinase"/>
    <property type="match status" value="1"/>
</dbReference>
<dbReference type="InterPro" id="IPR029397">
    <property type="entry name" value="Tube_Death"/>
</dbReference>
<dbReference type="VEuPathDB" id="VectorBase:AQUA006046"/>
<evidence type="ECO:0000259" key="5">
    <source>
        <dbReference type="PROSITE" id="PS50011"/>
    </source>
</evidence>
<accession>A0A182X8B0</accession>
<evidence type="ECO:0000256" key="1">
    <source>
        <dbReference type="ARBA" id="ARBA00022741"/>
    </source>
</evidence>
<dbReference type="PROSITE" id="PS50011">
    <property type="entry name" value="PROTEIN_KINASE_DOM"/>
    <property type="match status" value="1"/>
</dbReference>
<keyword evidence="2 3" id="KW-0067">ATP-binding</keyword>
<dbReference type="PANTHER" id="PTHR27001">
    <property type="entry name" value="OS01G0253100 PROTEIN"/>
    <property type="match status" value="1"/>
</dbReference>
<dbReference type="InterPro" id="IPR017441">
    <property type="entry name" value="Protein_kinase_ATP_BS"/>
</dbReference>
<dbReference type="SUPFAM" id="SSF56112">
    <property type="entry name" value="Protein kinase-like (PK-like)"/>
    <property type="match status" value="1"/>
</dbReference>
<evidence type="ECO:0000313" key="7">
    <source>
        <dbReference type="EnsemblMetazoa" id="AQUA006046-PA"/>
    </source>
</evidence>
<dbReference type="PROSITE" id="PS00107">
    <property type="entry name" value="PROTEIN_KINASE_ATP"/>
    <property type="match status" value="1"/>
</dbReference>
<dbReference type="CDD" id="cd08308">
    <property type="entry name" value="Death_Tube"/>
    <property type="match status" value="1"/>
</dbReference>
<feature type="compositionally biased region" description="Basic and acidic residues" evidence="4">
    <location>
        <begin position="319"/>
        <end position="332"/>
    </location>
</feature>
<keyword evidence="8" id="KW-1185">Reference proteome</keyword>